<dbReference type="RefSeq" id="WP_200352624.1">
    <property type="nucleotide sequence ID" value="NZ_BAABHZ010000001.1"/>
</dbReference>
<proteinExistence type="predicted"/>
<dbReference type="EMBL" id="JAENIK010000012">
    <property type="protein sequence ID" value="MBK1817689.1"/>
    <property type="molecule type" value="Genomic_DNA"/>
</dbReference>
<protein>
    <submittedName>
        <fullName evidence="1">Uncharacterized protein</fullName>
    </submittedName>
</protein>
<keyword evidence="2" id="KW-1185">Reference proteome</keyword>
<sequence length="130" mass="14554">MGKTTKIAIFTALTLSVIPIIRFQARYDVEVNWSFREATPTNHTISLQGRTFTVPAGQSVRQIHQLKGGGWAALTYFVVGWRFPDQQLVVDGRETPLNRMHISNKKGTLRILGMGLSPAMNSQITLENQN</sequence>
<evidence type="ECO:0000313" key="1">
    <source>
        <dbReference type="EMBL" id="MBK1817689.1"/>
    </source>
</evidence>
<reference evidence="1" key="1">
    <citation type="submission" date="2021-01" db="EMBL/GenBank/DDBJ databases">
        <title>Modified the classification status of verrucomicrobia.</title>
        <authorList>
            <person name="Feng X."/>
        </authorList>
    </citation>
    <scope>NUCLEOTIDE SEQUENCE</scope>
    <source>
        <strain evidence="1">JCM 18052</strain>
    </source>
</reference>
<dbReference type="AlphaFoldDB" id="A0A934VDL6"/>
<evidence type="ECO:0000313" key="2">
    <source>
        <dbReference type="Proteomes" id="UP000600139"/>
    </source>
</evidence>
<accession>A0A934VDL6</accession>
<dbReference type="Proteomes" id="UP000600139">
    <property type="component" value="Unassembled WGS sequence"/>
</dbReference>
<comment type="caution">
    <text evidence="1">The sequence shown here is derived from an EMBL/GenBank/DDBJ whole genome shotgun (WGS) entry which is preliminary data.</text>
</comment>
<organism evidence="1 2">
    <name type="scientific">Luteolibacter yonseiensis</name>
    <dbReference type="NCBI Taxonomy" id="1144680"/>
    <lineage>
        <taxon>Bacteria</taxon>
        <taxon>Pseudomonadati</taxon>
        <taxon>Verrucomicrobiota</taxon>
        <taxon>Verrucomicrobiia</taxon>
        <taxon>Verrucomicrobiales</taxon>
        <taxon>Verrucomicrobiaceae</taxon>
        <taxon>Luteolibacter</taxon>
    </lineage>
</organism>
<name>A0A934VDL6_9BACT</name>
<gene>
    <name evidence="1" type="ORF">JIN84_18870</name>
</gene>